<organism evidence="2">
    <name type="scientific">Streptomyces haneummycinicus</name>
    <dbReference type="NCBI Taxonomy" id="3074435"/>
    <lineage>
        <taxon>Bacteria</taxon>
        <taxon>Bacillati</taxon>
        <taxon>Actinomycetota</taxon>
        <taxon>Actinomycetes</taxon>
        <taxon>Kitasatosporales</taxon>
        <taxon>Streptomycetaceae</taxon>
        <taxon>Streptomyces</taxon>
    </lineage>
</organism>
<gene>
    <name evidence="2" type="ORF">SHKM778_29380</name>
</gene>
<sequence length="77" mass="7677">MSRVVACSPEGGGRAGSAACVAAVAANRAPFTAWDNLRVAGVAGRDRELIPDGKLCSGACPPTGVSISPVRTGRRPG</sequence>
<dbReference type="InterPro" id="IPR004302">
    <property type="entry name" value="Cellulose/chitin-bd_N"/>
</dbReference>
<name>A0AAT9HGL5_9ACTN</name>
<dbReference type="Gene3D" id="2.70.50.50">
    <property type="entry name" value="chitin-binding protein cbp21"/>
    <property type="match status" value="1"/>
</dbReference>
<protein>
    <recommendedName>
        <fullName evidence="1">Chitin-binding type-4 domain-containing protein</fullName>
    </recommendedName>
</protein>
<evidence type="ECO:0000313" key="2">
    <source>
        <dbReference type="EMBL" id="BFO16550.1"/>
    </source>
</evidence>
<evidence type="ECO:0000259" key="1">
    <source>
        <dbReference type="Pfam" id="PF03067"/>
    </source>
</evidence>
<dbReference type="Pfam" id="PF03067">
    <property type="entry name" value="LPMO_10"/>
    <property type="match status" value="1"/>
</dbReference>
<dbReference type="EMBL" id="AP035768">
    <property type="protein sequence ID" value="BFO16550.1"/>
    <property type="molecule type" value="Genomic_DNA"/>
</dbReference>
<proteinExistence type="predicted"/>
<dbReference type="AlphaFoldDB" id="A0AAT9HGL5"/>
<accession>A0AAT9HGL5</accession>
<reference evidence="2" key="2">
    <citation type="submission" date="2024-07" db="EMBL/GenBank/DDBJ databases">
        <title>Streptomyces haneummycinica sp. nov., a new antibiotic-producing actinobacterium isolated from marine sediment.</title>
        <authorList>
            <person name="Uemura M."/>
            <person name="Hamada M."/>
            <person name="Hirano S."/>
            <person name="Kobayashi K."/>
            <person name="Ohshiro T."/>
            <person name="Kobayashi T."/>
            <person name="Terahara T."/>
        </authorList>
    </citation>
    <scope>NUCLEOTIDE SEQUENCE</scope>
    <source>
        <strain evidence="2">KM77-8</strain>
    </source>
</reference>
<feature type="domain" description="Chitin-binding type-4" evidence="1">
    <location>
        <begin position="2"/>
        <end position="59"/>
    </location>
</feature>
<reference evidence="2" key="1">
    <citation type="submission" date="2024-06" db="EMBL/GenBank/DDBJ databases">
        <authorList>
            <consortium name="consrtm"/>
            <person name="Uemura M."/>
            <person name="Terahara T."/>
        </authorList>
    </citation>
    <scope>NUCLEOTIDE SEQUENCE</scope>
    <source>
        <strain evidence="2">KM77-8</strain>
    </source>
</reference>